<reference evidence="2 3" key="1">
    <citation type="submission" date="2024-01" db="EMBL/GenBank/DDBJ databases">
        <title>A draft genome for a cacao thread blight-causing isolate of Paramarasmius palmivorus.</title>
        <authorList>
            <person name="Baruah I.K."/>
            <person name="Bukari Y."/>
            <person name="Amoako-Attah I."/>
            <person name="Meinhardt L.W."/>
            <person name="Bailey B.A."/>
            <person name="Cohen S.P."/>
        </authorList>
    </citation>
    <scope>NUCLEOTIDE SEQUENCE [LARGE SCALE GENOMIC DNA]</scope>
    <source>
        <strain evidence="2 3">GH-12</strain>
    </source>
</reference>
<gene>
    <name evidence="2" type="ORF">VNI00_017952</name>
</gene>
<dbReference type="AlphaFoldDB" id="A0AAW0B1G1"/>
<evidence type="ECO:0000256" key="1">
    <source>
        <dbReference type="SAM" id="MobiDB-lite"/>
    </source>
</evidence>
<protein>
    <submittedName>
        <fullName evidence="2">Uncharacterized protein</fullName>
    </submittedName>
</protein>
<feature type="region of interest" description="Disordered" evidence="1">
    <location>
        <begin position="18"/>
        <end position="77"/>
    </location>
</feature>
<dbReference type="EMBL" id="JAYKXP010000200">
    <property type="protein sequence ID" value="KAK7019755.1"/>
    <property type="molecule type" value="Genomic_DNA"/>
</dbReference>
<comment type="caution">
    <text evidence="2">The sequence shown here is derived from an EMBL/GenBank/DDBJ whole genome shotgun (WGS) entry which is preliminary data.</text>
</comment>
<sequence>MEVAIKCLESVVQAAPEAIVGEDSLDTNKSPDGPESAPDEEGSLGAHLDPPWGDVLFMHSTPPPLSPHRKKRQRQSQRWIGDVIPNLMQQYMDLVAKTGNFQVVSPQVGPACTCGKPSRLLNWA</sequence>
<organism evidence="2 3">
    <name type="scientific">Paramarasmius palmivorus</name>
    <dbReference type="NCBI Taxonomy" id="297713"/>
    <lineage>
        <taxon>Eukaryota</taxon>
        <taxon>Fungi</taxon>
        <taxon>Dikarya</taxon>
        <taxon>Basidiomycota</taxon>
        <taxon>Agaricomycotina</taxon>
        <taxon>Agaricomycetes</taxon>
        <taxon>Agaricomycetidae</taxon>
        <taxon>Agaricales</taxon>
        <taxon>Marasmiineae</taxon>
        <taxon>Marasmiaceae</taxon>
        <taxon>Paramarasmius</taxon>
    </lineage>
</organism>
<proteinExistence type="predicted"/>
<evidence type="ECO:0000313" key="2">
    <source>
        <dbReference type="EMBL" id="KAK7019755.1"/>
    </source>
</evidence>
<dbReference type="Proteomes" id="UP001383192">
    <property type="component" value="Unassembled WGS sequence"/>
</dbReference>
<evidence type="ECO:0000313" key="3">
    <source>
        <dbReference type="Proteomes" id="UP001383192"/>
    </source>
</evidence>
<keyword evidence="3" id="KW-1185">Reference proteome</keyword>
<accession>A0AAW0B1G1</accession>
<name>A0AAW0B1G1_9AGAR</name>